<feature type="region of interest" description="Disordered" evidence="1">
    <location>
        <begin position="1"/>
        <end position="30"/>
    </location>
</feature>
<protein>
    <submittedName>
        <fullName evidence="2">Uncharacterized protein</fullName>
    </submittedName>
</protein>
<dbReference type="Proteomes" id="UP001497453">
    <property type="component" value="Chromosome 2"/>
</dbReference>
<evidence type="ECO:0000256" key="1">
    <source>
        <dbReference type="SAM" id="MobiDB-lite"/>
    </source>
</evidence>
<dbReference type="EMBL" id="OZ037945">
    <property type="protein sequence ID" value="CAL1701435.1"/>
    <property type="molecule type" value="Genomic_DNA"/>
</dbReference>
<keyword evidence="3" id="KW-1185">Reference proteome</keyword>
<gene>
    <name evidence="2" type="ORF">GFSPODELE1_LOCUS3588</name>
</gene>
<accession>A0ABP1D0K2</accession>
<organism evidence="2 3">
    <name type="scientific">Somion occarium</name>
    <dbReference type="NCBI Taxonomy" id="3059160"/>
    <lineage>
        <taxon>Eukaryota</taxon>
        <taxon>Fungi</taxon>
        <taxon>Dikarya</taxon>
        <taxon>Basidiomycota</taxon>
        <taxon>Agaricomycotina</taxon>
        <taxon>Agaricomycetes</taxon>
        <taxon>Polyporales</taxon>
        <taxon>Cerrenaceae</taxon>
        <taxon>Somion</taxon>
    </lineage>
</organism>
<evidence type="ECO:0000313" key="2">
    <source>
        <dbReference type="EMBL" id="CAL1701435.1"/>
    </source>
</evidence>
<proteinExistence type="predicted"/>
<reference evidence="3" key="1">
    <citation type="submission" date="2024-04" db="EMBL/GenBank/DDBJ databases">
        <authorList>
            <person name="Shaw F."/>
            <person name="Minotto A."/>
        </authorList>
    </citation>
    <scope>NUCLEOTIDE SEQUENCE [LARGE SCALE GENOMIC DNA]</scope>
</reference>
<sequence>MSPSSPTRHRKPTVPPGFLPSSRPKKQPIKDMSIQELQEQHGRNADILSKPAPSTSTYVQRLSAEQAAIEARLVELGVDKIQTMMQRTNINDEGDTQMKIEDTPAVSPSRAIDTKRRILARYSAQIHPTHSDTGSFSFDEAVRIEQETHALDMRRKQHLEEKKRRMGLPIKGEVLTREEREARIWAFMTYKPTESDLEDDDDLEDDSDPATWFEDDQEDGRKGQDIVEPDDYEDLSNVIRIDETRIPRSIFYEPKDDD</sequence>
<name>A0ABP1D0K2_9APHY</name>
<feature type="compositionally biased region" description="Acidic residues" evidence="1">
    <location>
        <begin position="195"/>
        <end position="218"/>
    </location>
</feature>
<evidence type="ECO:0000313" key="3">
    <source>
        <dbReference type="Proteomes" id="UP001497453"/>
    </source>
</evidence>
<feature type="region of interest" description="Disordered" evidence="1">
    <location>
        <begin position="194"/>
        <end position="234"/>
    </location>
</feature>